<keyword evidence="3" id="KW-1185">Reference proteome</keyword>
<evidence type="ECO:0000313" key="3">
    <source>
        <dbReference type="Proteomes" id="UP000027946"/>
    </source>
</evidence>
<name>A0A069RPT6_PEPLI</name>
<dbReference type="RefSeq" id="WP_038261817.1">
    <property type="nucleotide sequence ID" value="NZ_FSRH01000009.1"/>
</dbReference>
<protein>
    <submittedName>
        <fullName evidence="2">Uncharacterized protein</fullName>
    </submittedName>
</protein>
<organism evidence="2 3">
    <name type="scientific">Peptoclostridium litorale DSM 5388</name>
    <dbReference type="NCBI Taxonomy" id="1121324"/>
    <lineage>
        <taxon>Bacteria</taxon>
        <taxon>Bacillati</taxon>
        <taxon>Bacillota</taxon>
        <taxon>Clostridia</taxon>
        <taxon>Peptostreptococcales</taxon>
        <taxon>Peptoclostridiaceae</taxon>
        <taxon>Peptoclostridium</taxon>
    </lineage>
</organism>
<dbReference type="Proteomes" id="UP000027946">
    <property type="component" value="Unassembled WGS sequence"/>
</dbReference>
<dbReference type="OrthoDB" id="9798859at2"/>
<keyword evidence="1" id="KW-0732">Signal</keyword>
<dbReference type="EMBL" id="JJMM01000004">
    <property type="protein sequence ID" value="KDR96182.1"/>
    <property type="molecule type" value="Genomic_DNA"/>
</dbReference>
<reference evidence="2 3" key="1">
    <citation type="submission" date="2014-03" db="EMBL/GenBank/DDBJ databases">
        <title>Genome sequence of Clostridium litorale W6, DSM 5388.</title>
        <authorList>
            <person name="Poehlein A."/>
            <person name="Jagirdar A."/>
            <person name="Khonsari B."/>
            <person name="Chibani C.M."/>
            <person name="Gutierrez Gutierrez D.A."/>
            <person name="Davydova E."/>
            <person name="Alghaithi H.S."/>
            <person name="Nair K.P."/>
            <person name="Dhamotharan K."/>
            <person name="Chandran L."/>
            <person name="G W."/>
            <person name="Daniel R."/>
        </authorList>
    </citation>
    <scope>NUCLEOTIDE SEQUENCE [LARGE SCALE GENOMIC DNA]</scope>
    <source>
        <strain evidence="2 3">W6</strain>
    </source>
</reference>
<feature type="chain" id="PRO_5010226776" evidence="1">
    <location>
        <begin position="30"/>
        <end position="95"/>
    </location>
</feature>
<comment type="caution">
    <text evidence="2">The sequence shown here is derived from an EMBL/GenBank/DDBJ whole genome shotgun (WGS) entry which is preliminary data.</text>
</comment>
<accession>A0A069RPT6</accession>
<gene>
    <name evidence="2" type="ORF">CLIT_4c00190</name>
</gene>
<dbReference type="STRING" id="1121324.CLIT_4c00190"/>
<sequence length="95" mass="10243">MKKSLIKILRETTLLSMLAFCLWALSAAAAESSGSISSISKDFFMGNGYMDTGASNIVAAIYLDYRLLDSIFESSLLLVTIAGVLHISKSEDSID</sequence>
<dbReference type="AlphaFoldDB" id="A0A069RPT6"/>
<evidence type="ECO:0000256" key="1">
    <source>
        <dbReference type="SAM" id="SignalP"/>
    </source>
</evidence>
<proteinExistence type="predicted"/>
<feature type="signal peptide" evidence="1">
    <location>
        <begin position="1"/>
        <end position="29"/>
    </location>
</feature>
<evidence type="ECO:0000313" key="2">
    <source>
        <dbReference type="EMBL" id="KDR96182.1"/>
    </source>
</evidence>